<name>A0AAD6R4K2_9ROSI</name>
<comment type="caution">
    <text evidence="1">The sequence shown here is derived from an EMBL/GenBank/DDBJ whole genome shotgun (WGS) entry which is preliminary data.</text>
</comment>
<keyword evidence="2" id="KW-1185">Reference proteome</keyword>
<dbReference type="Proteomes" id="UP001164929">
    <property type="component" value="Chromosome 4"/>
</dbReference>
<evidence type="ECO:0000313" key="1">
    <source>
        <dbReference type="EMBL" id="KAJ7002072.1"/>
    </source>
</evidence>
<evidence type="ECO:0000313" key="2">
    <source>
        <dbReference type="Proteomes" id="UP001164929"/>
    </source>
</evidence>
<gene>
    <name evidence="1" type="ORF">NC653_012215</name>
</gene>
<proteinExistence type="predicted"/>
<protein>
    <submittedName>
        <fullName evidence="1">Uncharacterized protein</fullName>
    </submittedName>
</protein>
<sequence>MTFFDSHGNHARIYVEMDLIKPLLLKFKLRMGFSHVVNEGLHLMCFNNG</sequence>
<dbReference type="AlphaFoldDB" id="A0AAD6R4K2"/>
<accession>A0AAD6R4K2</accession>
<dbReference type="EMBL" id="JAQIZT010000004">
    <property type="protein sequence ID" value="KAJ7002072.1"/>
    <property type="molecule type" value="Genomic_DNA"/>
</dbReference>
<reference evidence="1 2" key="1">
    <citation type="journal article" date="2023" name="Mol. Ecol. Resour.">
        <title>Chromosome-level genome assembly of a triploid poplar Populus alba 'Berolinensis'.</title>
        <authorList>
            <person name="Chen S."/>
            <person name="Yu Y."/>
            <person name="Wang X."/>
            <person name="Wang S."/>
            <person name="Zhang T."/>
            <person name="Zhou Y."/>
            <person name="He R."/>
            <person name="Meng N."/>
            <person name="Wang Y."/>
            <person name="Liu W."/>
            <person name="Liu Z."/>
            <person name="Liu J."/>
            <person name="Guo Q."/>
            <person name="Huang H."/>
            <person name="Sederoff R.R."/>
            <person name="Wang G."/>
            <person name="Qu G."/>
            <person name="Chen S."/>
        </authorList>
    </citation>
    <scope>NUCLEOTIDE SEQUENCE [LARGE SCALE GENOMIC DNA]</scope>
    <source>
        <strain evidence="1">SC-2020</strain>
    </source>
</reference>
<organism evidence="1 2">
    <name type="scientific">Populus alba x Populus x berolinensis</name>
    <dbReference type="NCBI Taxonomy" id="444605"/>
    <lineage>
        <taxon>Eukaryota</taxon>
        <taxon>Viridiplantae</taxon>
        <taxon>Streptophyta</taxon>
        <taxon>Embryophyta</taxon>
        <taxon>Tracheophyta</taxon>
        <taxon>Spermatophyta</taxon>
        <taxon>Magnoliopsida</taxon>
        <taxon>eudicotyledons</taxon>
        <taxon>Gunneridae</taxon>
        <taxon>Pentapetalae</taxon>
        <taxon>rosids</taxon>
        <taxon>fabids</taxon>
        <taxon>Malpighiales</taxon>
        <taxon>Salicaceae</taxon>
        <taxon>Saliceae</taxon>
        <taxon>Populus</taxon>
    </lineage>
</organism>